<dbReference type="Pfam" id="PF01381">
    <property type="entry name" value="HTH_3"/>
    <property type="match status" value="1"/>
</dbReference>
<proteinExistence type="predicted"/>
<gene>
    <name evidence="3" type="ORF">GCM10009550_09580</name>
</gene>
<dbReference type="InterPro" id="IPR050807">
    <property type="entry name" value="TransReg_Diox_bact_type"/>
</dbReference>
<dbReference type="Gene3D" id="1.25.40.10">
    <property type="entry name" value="Tetratricopeptide repeat domain"/>
    <property type="match status" value="2"/>
</dbReference>
<dbReference type="InterPro" id="IPR011990">
    <property type="entry name" value="TPR-like_helical_dom_sf"/>
</dbReference>
<dbReference type="PANTHER" id="PTHR46797">
    <property type="entry name" value="HTH-TYPE TRANSCRIPTIONAL REGULATOR"/>
    <property type="match status" value="1"/>
</dbReference>
<accession>A0ABN1QBN9</accession>
<evidence type="ECO:0000313" key="3">
    <source>
        <dbReference type="EMBL" id="GAA0940275.1"/>
    </source>
</evidence>
<dbReference type="SUPFAM" id="SSF47413">
    <property type="entry name" value="lambda repressor-like DNA-binding domains"/>
    <property type="match status" value="1"/>
</dbReference>
<dbReference type="EMBL" id="BAAAHH010000002">
    <property type="protein sequence ID" value="GAA0940275.1"/>
    <property type="molecule type" value="Genomic_DNA"/>
</dbReference>
<feature type="domain" description="HTH cro/C1-type" evidence="2">
    <location>
        <begin position="1"/>
        <end position="54"/>
    </location>
</feature>
<sequence>MRDLRLTRRMSQAQLAGHDLSDSYISLIESGKRTPTPAVLKLLAERLGCTPEYLSEGIEPEQRAHVEVRARHCELALLGGDAVRALDGFDEVIAADDNPELTLRARWGRAAALERLGRTGEAIAEFEELRELAERDAGRTSWLPSVIALTRCYHAVGDLGQAVALGERALERLLGLGLGSGSDLAEVARVLLLAYLDRGDSARAQALVRHMPDETDVTVDYRRASERALAEGALGDAIYLADQALVTASARSRSAAQARLRVAGARALIRGDEADNRRALDLLTAAAPELSGDEATVCVIESARALIRLGRLDEAVGTVRHTLDGMPRQDFDPIMAQAQLVLAQAHLAQSGREAALTVLRATAARLERLPASRLTASLSRELGDLFDAAGDGASATAAYRRALESVGLRPSRQVSQTFADH</sequence>
<name>A0ABN1QBN9_9ACTN</name>
<keyword evidence="1" id="KW-0238">DNA-binding</keyword>
<evidence type="ECO:0000259" key="2">
    <source>
        <dbReference type="PROSITE" id="PS50943"/>
    </source>
</evidence>
<dbReference type="SMART" id="SM00530">
    <property type="entry name" value="HTH_XRE"/>
    <property type="match status" value="1"/>
</dbReference>
<dbReference type="Gene3D" id="1.10.260.40">
    <property type="entry name" value="lambda repressor-like DNA-binding domains"/>
    <property type="match status" value="1"/>
</dbReference>
<dbReference type="InterPro" id="IPR010982">
    <property type="entry name" value="Lambda_DNA-bd_dom_sf"/>
</dbReference>
<dbReference type="PROSITE" id="PS50943">
    <property type="entry name" value="HTH_CROC1"/>
    <property type="match status" value="1"/>
</dbReference>
<organism evidence="3 4">
    <name type="scientific">Actinocorallia libanotica</name>
    <dbReference type="NCBI Taxonomy" id="46162"/>
    <lineage>
        <taxon>Bacteria</taxon>
        <taxon>Bacillati</taxon>
        <taxon>Actinomycetota</taxon>
        <taxon>Actinomycetes</taxon>
        <taxon>Streptosporangiales</taxon>
        <taxon>Thermomonosporaceae</taxon>
        <taxon>Actinocorallia</taxon>
    </lineage>
</organism>
<dbReference type="SUPFAM" id="SSF48452">
    <property type="entry name" value="TPR-like"/>
    <property type="match status" value="2"/>
</dbReference>
<dbReference type="PANTHER" id="PTHR46797:SF1">
    <property type="entry name" value="METHYLPHOSPHONATE SYNTHASE"/>
    <property type="match status" value="1"/>
</dbReference>
<comment type="caution">
    <text evidence="3">The sequence shown here is derived from an EMBL/GenBank/DDBJ whole genome shotgun (WGS) entry which is preliminary data.</text>
</comment>
<keyword evidence="4" id="KW-1185">Reference proteome</keyword>
<reference evidence="3 4" key="1">
    <citation type="journal article" date="2019" name="Int. J. Syst. Evol. Microbiol.">
        <title>The Global Catalogue of Microorganisms (GCM) 10K type strain sequencing project: providing services to taxonomists for standard genome sequencing and annotation.</title>
        <authorList>
            <consortium name="The Broad Institute Genomics Platform"/>
            <consortium name="The Broad Institute Genome Sequencing Center for Infectious Disease"/>
            <person name="Wu L."/>
            <person name="Ma J."/>
        </authorList>
    </citation>
    <scope>NUCLEOTIDE SEQUENCE [LARGE SCALE GENOMIC DNA]</scope>
    <source>
        <strain evidence="3 4">JCM 10696</strain>
    </source>
</reference>
<evidence type="ECO:0000313" key="4">
    <source>
        <dbReference type="Proteomes" id="UP001500665"/>
    </source>
</evidence>
<dbReference type="InterPro" id="IPR001387">
    <property type="entry name" value="Cro/C1-type_HTH"/>
</dbReference>
<protein>
    <recommendedName>
        <fullName evidence="2">HTH cro/C1-type domain-containing protein</fullName>
    </recommendedName>
</protein>
<dbReference type="RefSeq" id="WP_344237067.1">
    <property type="nucleotide sequence ID" value="NZ_BAAAHH010000002.1"/>
</dbReference>
<dbReference type="CDD" id="cd00093">
    <property type="entry name" value="HTH_XRE"/>
    <property type="match status" value="1"/>
</dbReference>
<evidence type="ECO:0000256" key="1">
    <source>
        <dbReference type="ARBA" id="ARBA00023125"/>
    </source>
</evidence>
<dbReference type="Proteomes" id="UP001500665">
    <property type="component" value="Unassembled WGS sequence"/>
</dbReference>